<gene>
    <name evidence="2" type="ORF">MicloDRAFT_00011880</name>
</gene>
<sequence>MFMNRIVMLLWKNFGHCQNCMRQAFRLTFLWWAATAISFVLPFPNVFLACIAASVLFTSLWVTHVIVFALKTASYAVDDKVHPRSGLSRRELGKALVLSFGFAGATNFGTTFTFAADLPGGGRAGLPGRGRYELTSCCRNPSGVCRCGSAAGYRSDCSTPCGVSLTEVRNLVRLASMPTFTVSGQLIHVRTRAPLSGETVRLVLPGGESLSTVTDQQGRFRIGVGARSTRNLVDVGRLPSVASEERETGEPPEFYFFLRSA</sequence>
<dbReference type="RefSeq" id="WP_009489887.1">
    <property type="nucleotide sequence ID" value="NZ_CP141050.1"/>
</dbReference>
<evidence type="ECO:0000256" key="1">
    <source>
        <dbReference type="SAM" id="Phobius"/>
    </source>
</evidence>
<keyword evidence="1" id="KW-1133">Transmembrane helix</keyword>
<accession>I4Z0X6</accession>
<organism evidence="2 3">
    <name type="scientific">Microvirga lotononidis</name>
    <dbReference type="NCBI Taxonomy" id="864069"/>
    <lineage>
        <taxon>Bacteria</taxon>
        <taxon>Pseudomonadati</taxon>
        <taxon>Pseudomonadota</taxon>
        <taxon>Alphaproteobacteria</taxon>
        <taxon>Hyphomicrobiales</taxon>
        <taxon>Methylobacteriaceae</taxon>
        <taxon>Microvirga</taxon>
    </lineage>
</organism>
<dbReference type="Proteomes" id="UP000003947">
    <property type="component" value="Unassembled WGS sequence"/>
</dbReference>
<keyword evidence="3" id="KW-1185">Reference proteome</keyword>
<dbReference type="EMBL" id="JH660640">
    <property type="protein sequence ID" value="EIM29868.1"/>
    <property type="molecule type" value="Genomic_DNA"/>
</dbReference>
<evidence type="ECO:0008006" key="4">
    <source>
        <dbReference type="Google" id="ProtNLM"/>
    </source>
</evidence>
<dbReference type="AlphaFoldDB" id="I4Z0X6"/>
<reference evidence="2 3" key="1">
    <citation type="submission" date="2012-02" db="EMBL/GenBank/DDBJ databases">
        <title>Improved High-Quality Draft sequence of Microvirga sp. WSM3557.</title>
        <authorList>
            <consortium name="US DOE Joint Genome Institute"/>
            <person name="Lucas S."/>
            <person name="Han J."/>
            <person name="Lapidus A."/>
            <person name="Cheng J.-F."/>
            <person name="Goodwin L."/>
            <person name="Pitluck S."/>
            <person name="Peters L."/>
            <person name="Zhang X."/>
            <person name="Detter J.C."/>
            <person name="Han C."/>
            <person name="Tapia R."/>
            <person name="Land M."/>
            <person name="Hauser L."/>
            <person name="Kyrpides N."/>
            <person name="Ivanova N."/>
            <person name="Pagani I."/>
            <person name="Brau L."/>
            <person name="Yates R."/>
            <person name="O'Hara G."/>
            <person name="Rui T."/>
            <person name="Howieson J."/>
            <person name="Reeve W."/>
            <person name="Woyke T."/>
        </authorList>
    </citation>
    <scope>NUCLEOTIDE SEQUENCE [LARGE SCALE GENOMIC DNA]</scope>
    <source>
        <strain evidence="2 3">WSM3557</strain>
    </source>
</reference>
<dbReference type="PATRIC" id="fig|864069.3.peg.1318"/>
<keyword evidence="1" id="KW-0812">Transmembrane</keyword>
<keyword evidence="1" id="KW-0472">Membrane</keyword>
<dbReference type="HOGENOM" id="CLU_1064820_0_0_5"/>
<feature type="transmembrane region" description="Helical" evidence="1">
    <location>
        <begin position="46"/>
        <end position="70"/>
    </location>
</feature>
<evidence type="ECO:0000313" key="2">
    <source>
        <dbReference type="EMBL" id="EIM29868.1"/>
    </source>
</evidence>
<evidence type="ECO:0000313" key="3">
    <source>
        <dbReference type="Proteomes" id="UP000003947"/>
    </source>
</evidence>
<proteinExistence type="predicted"/>
<protein>
    <recommendedName>
        <fullName evidence="4">Carboxypeptidase regulatory-like domain-containing protein</fullName>
    </recommendedName>
</protein>
<name>I4Z0X6_9HYPH</name>